<comment type="caution">
    <text evidence="3">The sequence shown here is derived from an EMBL/GenBank/DDBJ whole genome shotgun (WGS) entry which is preliminary data.</text>
</comment>
<evidence type="ECO:0000313" key="3">
    <source>
        <dbReference type="EMBL" id="HIT74831.1"/>
    </source>
</evidence>
<dbReference type="Proteomes" id="UP000886842">
    <property type="component" value="Unassembled WGS sequence"/>
</dbReference>
<gene>
    <name evidence="3" type="ORF">IAA98_04530</name>
</gene>
<reference evidence="3" key="2">
    <citation type="journal article" date="2021" name="PeerJ">
        <title>Extensive microbial diversity within the chicken gut microbiome revealed by metagenomics and culture.</title>
        <authorList>
            <person name="Gilroy R."/>
            <person name="Ravi A."/>
            <person name="Getino M."/>
            <person name="Pursley I."/>
            <person name="Horton D.L."/>
            <person name="Alikhan N.F."/>
            <person name="Baker D."/>
            <person name="Gharbi K."/>
            <person name="Hall N."/>
            <person name="Watson M."/>
            <person name="Adriaenssens E.M."/>
            <person name="Foster-Nyarko E."/>
            <person name="Jarju S."/>
            <person name="Secka A."/>
            <person name="Antonio M."/>
            <person name="Oren A."/>
            <person name="Chaudhuri R.R."/>
            <person name="La Ragione R."/>
            <person name="Hildebrand F."/>
            <person name="Pallen M.J."/>
        </authorList>
    </citation>
    <scope>NUCLEOTIDE SEQUENCE</scope>
    <source>
        <strain evidence="3">ChiGjej1B1-24693</strain>
    </source>
</reference>
<sequence>MPVRSLSDAGWRPDPAGTDDTWRWWTGARWTAWLTDDPQSPPPPLPLPEGEAAADPRAVVEIEPRMPSRFGTGARTLMALVAVGILLAAVVVAGAPYGQRIALTAPIPTSSYVPPDLSVTCADRLWVVAGQVRADPPPDMIVSGPDVSDTLGILRCRAQLDGEGGNGMAVFGLGDALVEGETVEDRADVVATQLAETVYTGGPVEWIDRTAGPSELGEDTWQITGAMRGVPAAEGSRAELVVIPLSSGHVAIWFHVLGGTLDQQYRDQFDDFRASLVRE</sequence>
<feature type="transmembrane region" description="Helical" evidence="2">
    <location>
        <begin position="76"/>
        <end position="97"/>
    </location>
</feature>
<evidence type="ECO:0000256" key="1">
    <source>
        <dbReference type="SAM" id="MobiDB-lite"/>
    </source>
</evidence>
<keyword evidence="2" id="KW-0812">Transmembrane</keyword>
<reference evidence="3" key="1">
    <citation type="submission" date="2020-10" db="EMBL/GenBank/DDBJ databases">
        <authorList>
            <person name="Gilroy R."/>
        </authorList>
    </citation>
    <scope>NUCLEOTIDE SEQUENCE</scope>
    <source>
        <strain evidence="3">ChiGjej1B1-24693</strain>
    </source>
</reference>
<keyword evidence="2" id="KW-1133">Transmembrane helix</keyword>
<feature type="region of interest" description="Disordered" evidence="1">
    <location>
        <begin position="33"/>
        <end position="52"/>
    </location>
</feature>
<accession>A0A9D1GW14</accession>
<dbReference type="AlphaFoldDB" id="A0A9D1GW14"/>
<evidence type="ECO:0000256" key="2">
    <source>
        <dbReference type="SAM" id="Phobius"/>
    </source>
</evidence>
<protein>
    <submittedName>
        <fullName evidence="3">DUF2510 domain-containing protein</fullName>
    </submittedName>
</protein>
<evidence type="ECO:0000313" key="4">
    <source>
        <dbReference type="Proteomes" id="UP000886842"/>
    </source>
</evidence>
<organism evidence="3 4">
    <name type="scientific">Candidatus Avipropionibacterium avicola</name>
    <dbReference type="NCBI Taxonomy" id="2840701"/>
    <lineage>
        <taxon>Bacteria</taxon>
        <taxon>Bacillati</taxon>
        <taxon>Actinomycetota</taxon>
        <taxon>Actinomycetes</taxon>
        <taxon>Propionibacteriales</taxon>
        <taxon>Propionibacteriaceae</taxon>
        <taxon>Propionibacteriaceae incertae sedis</taxon>
        <taxon>Candidatus Avipropionibacterium</taxon>
    </lineage>
</organism>
<keyword evidence="2" id="KW-0472">Membrane</keyword>
<name>A0A9D1GW14_9ACTN</name>
<proteinExistence type="predicted"/>
<dbReference type="EMBL" id="DVLP01000137">
    <property type="protein sequence ID" value="HIT74831.1"/>
    <property type="molecule type" value="Genomic_DNA"/>
</dbReference>
<feature type="region of interest" description="Disordered" evidence="1">
    <location>
        <begin position="1"/>
        <end position="20"/>
    </location>
</feature>